<evidence type="ECO:0000313" key="2">
    <source>
        <dbReference type="Proteomes" id="UP001054821"/>
    </source>
</evidence>
<protein>
    <submittedName>
        <fullName evidence="1">Uncharacterized protein</fullName>
    </submittedName>
</protein>
<reference evidence="1 2" key="1">
    <citation type="journal article" date="2022" name="G3 (Bethesda)">
        <title>Whole-genome sequence and methylome profiling of the almond [Prunus dulcis (Mill.) D.A. Webb] cultivar 'Nonpareil'.</title>
        <authorList>
            <person name="D'Amico-Willman K.M."/>
            <person name="Ouma W.Z."/>
            <person name="Meulia T."/>
            <person name="Sideli G.M."/>
            <person name="Gradziel T.M."/>
            <person name="Fresnedo-Ramirez J."/>
        </authorList>
    </citation>
    <scope>NUCLEOTIDE SEQUENCE [LARGE SCALE GENOMIC DNA]</scope>
    <source>
        <strain evidence="1">Clone GOH B32 T37-40</strain>
    </source>
</reference>
<gene>
    <name evidence="1" type="ORF">L3X38_011108</name>
</gene>
<comment type="caution">
    <text evidence="1">The sequence shown here is derived from an EMBL/GenBank/DDBJ whole genome shotgun (WGS) entry which is preliminary data.</text>
</comment>
<accession>A0AAD4WJJ0</accession>
<sequence>MEPVREETMRIEARAKKTVLEAIRANAEIMLKQFNQLIPNFDPNMLKTPITRIPLLPQEQSPKHPMSDKASCSGATNVRPLVLEEENPKHDDAAAEKQQDETDFSKLDLPPPLLAVCQFVQTKLSSNETMRVNIPGEVFGYEHDTFILHEDIIQLVSMFEIRFTVIAVCMRYLFDYLKMANIVNLVDLVDPEQCLKIQGVIGC</sequence>
<keyword evidence="2" id="KW-1185">Reference proteome</keyword>
<organism evidence="1 2">
    <name type="scientific">Prunus dulcis</name>
    <name type="common">Almond</name>
    <name type="synonym">Amygdalus dulcis</name>
    <dbReference type="NCBI Taxonomy" id="3755"/>
    <lineage>
        <taxon>Eukaryota</taxon>
        <taxon>Viridiplantae</taxon>
        <taxon>Streptophyta</taxon>
        <taxon>Embryophyta</taxon>
        <taxon>Tracheophyta</taxon>
        <taxon>Spermatophyta</taxon>
        <taxon>Magnoliopsida</taxon>
        <taxon>eudicotyledons</taxon>
        <taxon>Gunneridae</taxon>
        <taxon>Pentapetalae</taxon>
        <taxon>rosids</taxon>
        <taxon>fabids</taxon>
        <taxon>Rosales</taxon>
        <taxon>Rosaceae</taxon>
        <taxon>Amygdaloideae</taxon>
        <taxon>Amygdaleae</taxon>
        <taxon>Prunus</taxon>
    </lineage>
</organism>
<name>A0AAD4WJJ0_PRUDU</name>
<dbReference type="AlphaFoldDB" id="A0AAD4WJJ0"/>
<dbReference type="EMBL" id="JAJFAZ020000002">
    <property type="protein sequence ID" value="KAI5343232.1"/>
    <property type="molecule type" value="Genomic_DNA"/>
</dbReference>
<evidence type="ECO:0000313" key="1">
    <source>
        <dbReference type="EMBL" id="KAI5343232.1"/>
    </source>
</evidence>
<proteinExistence type="predicted"/>
<dbReference type="Proteomes" id="UP001054821">
    <property type="component" value="Chromosome 2"/>
</dbReference>